<reference evidence="1 2" key="1">
    <citation type="journal article" date="2016" name="Nat. Commun.">
        <title>Thousands of microbial genomes shed light on interconnected biogeochemical processes in an aquifer system.</title>
        <authorList>
            <person name="Anantharaman K."/>
            <person name="Brown C.T."/>
            <person name="Hug L.A."/>
            <person name="Sharon I."/>
            <person name="Castelle C.J."/>
            <person name="Probst A.J."/>
            <person name="Thomas B.C."/>
            <person name="Singh A."/>
            <person name="Wilkins M.J."/>
            <person name="Karaoz U."/>
            <person name="Brodie E.L."/>
            <person name="Williams K.H."/>
            <person name="Hubbard S.S."/>
            <person name="Banfield J.F."/>
        </authorList>
    </citation>
    <scope>NUCLEOTIDE SEQUENCE [LARGE SCALE GENOMIC DNA]</scope>
</reference>
<name>A0A1F7JIY6_9BACT</name>
<protein>
    <submittedName>
        <fullName evidence="1">Uncharacterized protein</fullName>
    </submittedName>
</protein>
<proteinExistence type="predicted"/>
<dbReference type="Proteomes" id="UP000178486">
    <property type="component" value="Unassembled WGS sequence"/>
</dbReference>
<sequence length="62" mass="7098">MNSKDLLFISIVTFLTTIAWTVYDIYHTAVTSTITPVQQELIKPINPGFDQETLELLRTKEV</sequence>
<organism evidence="1 2">
    <name type="scientific">Candidatus Roizmanbacteria bacterium RIFCSPLOWO2_01_FULL_45_11</name>
    <dbReference type="NCBI Taxonomy" id="1802070"/>
    <lineage>
        <taxon>Bacteria</taxon>
        <taxon>Candidatus Roizmaniibacteriota</taxon>
    </lineage>
</organism>
<dbReference type="AlphaFoldDB" id="A0A1F7JIY6"/>
<accession>A0A1F7JIY6</accession>
<comment type="caution">
    <text evidence="1">The sequence shown here is derived from an EMBL/GenBank/DDBJ whole genome shotgun (WGS) entry which is preliminary data.</text>
</comment>
<evidence type="ECO:0000313" key="2">
    <source>
        <dbReference type="Proteomes" id="UP000178486"/>
    </source>
</evidence>
<dbReference type="EMBL" id="MGAU01000008">
    <property type="protein sequence ID" value="OGK55584.1"/>
    <property type="molecule type" value="Genomic_DNA"/>
</dbReference>
<evidence type="ECO:0000313" key="1">
    <source>
        <dbReference type="EMBL" id="OGK55584.1"/>
    </source>
</evidence>
<gene>
    <name evidence="1" type="ORF">A3B56_02430</name>
</gene>